<dbReference type="Proteomes" id="UP000051380">
    <property type="component" value="Unassembled WGS sequence"/>
</dbReference>
<evidence type="ECO:0008006" key="5">
    <source>
        <dbReference type="Google" id="ProtNLM"/>
    </source>
</evidence>
<comment type="caution">
    <text evidence="3">The sequence shown here is derived from an EMBL/GenBank/DDBJ whole genome shotgun (WGS) entry which is preliminary data.</text>
</comment>
<dbReference type="NCBIfam" id="TIGR02953">
    <property type="entry name" value="penta_MxKDx"/>
    <property type="match status" value="1"/>
</dbReference>
<keyword evidence="2" id="KW-0732">Signal</keyword>
<dbReference type="GeneID" id="93177241"/>
<sequence length="81" mass="8889">MTIRTRIVLGVSAAALSLGLAFAPAAFAQDKMGKDDGMMKKDTMSKDGMMKKDHMSKDDGMKKDHMSKDGMKKDDGMMKKN</sequence>
<protein>
    <recommendedName>
        <fullName evidence="5">Pentapeptide MXKDX repeat protein</fullName>
    </recommendedName>
</protein>
<evidence type="ECO:0000256" key="2">
    <source>
        <dbReference type="SAM" id="SignalP"/>
    </source>
</evidence>
<proteinExistence type="predicted"/>
<name>A0A0R3C425_9BRAD</name>
<feature type="signal peptide" evidence="2">
    <location>
        <begin position="1"/>
        <end position="28"/>
    </location>
</feature>
<organism evidence="3 4">
    <name type="scientific">Bradyrhizobium yuanmingense</name>
    <dbReference type="NCBI Taxonomy" id="108015"/>
    <lineage>
        <taxon>Bacteria</taxon>
        <taxon>Pseudomonadati</taxon>
        <taxon>Pseudomonadota</taxon>
        <taxon>Alphaproteobacteria</taxon>
        <taxon>Hyphomicrobiales</taxon>
        <taxon>Nitrobacteraceae</taxon>
        <taxon>Bradyrhizobium</taxon>
    </lineage>
</organism>
<dbReference type="AlphaFoldDB" id="A0A0R3C425"/>
<dbReference type="InterPro" id="IPR014299">
    <property type="entry name" value="Penta_MxKDx"/>
</dbReference>
<gene>
    <name evidence="3" type="ORF">AOQ72_30670</name>
</gene>
<dbReference type="EMBL" id="LJYF01000031">
    <property type="protein sequence ID" value="KRP92520.1"/>
    <property type="molecule type" value="Genomic_DNA"/>
</dbReference>
<accession>A0A0R3C425</accession>
<dbReference type="STRING" id="108015.GA0061099_100537"/>
<evidence type="ECO:0000256" key="1">
    <source>
        <dbReference type="SAM" id="MobiDB-lite"/>
    </source>
</evidence>
<evidence type="ECO:0000313" key="4">
    <source>
        <dbReference type="Proteomes" id="UP000051380"/>
    </source>
</evidence>
<evidence type="ECO:0000313" key="3">
    <source>
        <dbReference type="EMBL" id="KRP92520.1"/>
    </source>
</evidence>
<feature type="region of interest" description="Disordered" evidence="1">
    <location>
        <begin position="33"/>
        <end position="81"/>
    </location>
</feature>
<reference evidence="3 4" key="1">
    <citation type="submission" date="2015-09" db="EMBL/GenBank/DDBJ databases">
        <title>Draft Genome Sequence of the Strain BR 3267 (Bradyrhizobium yuanmingense) recommended as inoculant for cowpea in Brazil.</title>
        <authorList>
            <person name="Simoes-Araujo J.L."/>
            <person name="Zilli J.E."/>
        </authorList>
    </citation>
    <scope>NUCLEOTIDE SEQUENCE [LARGE SCALE GENOMIC DNA]</scope>
    <source>
        <strain evidence="3 4">BR3267</strain>
    </source>
</reference>
<dbReference type="RefSeq" id="WP_035999609.1">
    <property type="nucleotide sequence ID" value="NZ_CP104173.1"/>
</dbReference>
<feature type="chain" id="PRO_5006433795" description="Pentapeptide MXKDX repeat protein" evidence="2">
    <location>
        <begin position="29"/>
        <end position="81"/>
    </location>
</feature>